<dbReference type="AlphaFoldDB" id="A0A397V629"/>
<dbReference type="Proteomes" id="UP000266673">
    <property type="component" value="Unassembled WGS sequence"/>
</dbReference>
<name>A0A397V629_9GLOM</name>
<protein>
    <submittedName>
        <fullName evidence="1">Uncharacterized protein</fullName>
    </submittedName>
</protein>
<sequence length="228" mass="26802">MLHLTSMCPVDTSLTLIQSVFTWQEIYNQAVAFVSADPNLRTYLLLQVFDLMKQKKWAEAKFLWIGNLPLYANLTKTDQIDLFGGLFEWFFKQFFGDSLDQNLIVVKKKCKYLYYQKVVIPKPVLKIGKNLTLFHIFVLMCEQGISFTDKEIYFENKDLPEEIDFPSNGINIKQRYRLMEVSFCDGNHHIVDVHFENVKNAESLHKIKSCFYKNFDFNKKLLVPVNKT</sequence>
<dbReference type="EMBL" id="QKWP01000746">
    <property type="protein sequence ID" value="RIB15403.1"/>
    <property type="molecule type" value="Genomic_DNA"/>
</dbReference>
<accession>A0A397V629</accession>
<gene>
    <name evidence="1" type="ORF">C2G38_2039403</name>
</gene>
<proteinExistence type="predicted"/>
<comment type="caution">
    <text evidence="1">The sequence shown here is derived from an EMBL/GenBank/DDBJ whole genome shotgun (WGS) entry which is preliminary data.</text>
</comment>
<organism evidence="1 2">
    <name type="scientific">Gigaspora rosea</name>
    <dbReference type="NCBI Taxonomy" id="44941"/>
    <lineage>
        <taxon>Eukaryota</taxon>
        <taxon>Fungi</taxon>
        <taxon>Fungi incertae sedis</taxon>
        <taxon>Mucoromycota</taxon>
        <taxon>Glomeromycotina</taxon>
        <taxon>Glomeromycetes</taxon>
        <taxon>Diversisporales</taxon>
        <taxon>Gigasporaceae</taxon>
        <taxon>Gigaspora</taxon>
    </lineage>
</organism>
<reference evidence="1 2" key="1">
    <citation type="submission" date="2018-06" db="EMBL/GenBank/DDBJ databases">
        <title>Comparative genomics reveals the genomic features of Rhizophagus irregularis, R. cerebriforme, R. diaphanum and Gigaspora rosea, and their symbiotic lifestyle signature.</title>
        <authorList>
            <person name="Morin E."/>
            <person name="San Clemente H."/>
            <person name="Chen E.C.H."/>
            <person name="De La Providencia I."/>
            <person name="Hainaut M."/>
            <person name="Kuo A."/>
            <person name="Kohler A."/>
            <person name="Murat C."/>
            <person name="Tang N."/>
            <person name="Roy S."/>
            <person name="Loubradou J."/>
            <person name="Henrissat B."/>
            <person name="Grigoriev I.V."/>
            <person name="Corradi N."/>
            <person name="Roux C."/>
            <person name="Martin F.M."/>
        </authorList>
    </citation>
    <scope>NUCLEOTIDE SEQUENCE [LARGE SCALE GENOMIC DNA]</scope>
    <source>
        <strain evidence="1 2">DAOM 194757</strain>
    </source>
</reference>
<keyword evidence="2" id="KW-1185">Reference proteome</keyword>
<evidence type="ECO:0000313" key="1">
    <source>
        <dbReference type="EMBL" id="RIB15403.1"/>
    </source>
</evidence>
<evidence type="ECO:0000313" key="2">
    <source>
        <dbReference type="Proteomes" id="UP000266673"/>
    </source>
</evidence>